<feature type="repeat" description="Filamin" evidence="3">
    <location>
        <begin position="48"/>
        <end position="142"/>
    </location>
</feature>
<dbReference type="InterPro" id="IPR044801">
    <property type="entry name" value="Filamin"/>
</dbReference>
<dbReference type="SMART" id="SM00557">
    <property type="entry name" value="IG_FLMN"/>
    <property type="match status" value="3"/>
</dbReference>
<dbReference type="AlphaFoldDB" id="A0ABD2PJF7"/>
<dbReference type="FunFam" id="2.60.40.10:FF:000007">
    <property type="entry name" value="Filamin-B isoform C"/>
    <property type="match status" value="1"/>
</dbReference>
<dbReference type="InterPro" id="IPR017868">
    <property type="entry name" value="Filamin/ABP280_repeat-like"/>
</dbReference>
<name>A0ABD2PJF7_9PLAT</name>
<dbReference type="PROSITE" id="PS50194">
    <property type="entry name" value="FILAMIN_REPEAT"/>
    <property type="match status" value="3"/>
</dbReference>
<protein>
    <submittedName>
        <fullName evidence="4">Uncharacterized protein</fullName>
    </submittedName>
</protein>
<evidence type="ECO:0000256" key="2">
    <source>
        <dbReference type="ARBA" id="ARBA00022737"/>
    </source>
</evidence>
<dbReference type="SUPFAM" id="SSF81296">
    <property type="entry name" value="E set domains"/>
    <property type="match status" value="3"/>
</dbReference>
<evidence type="ECO:0000313" key="4">
    <source>
        <dbReference type="EMBL" id="KAL3307180.1"/>
    </source>
</evidence>
<evidence type="ECO:0000313" key="5">
    <source>
        <dbReference type="Proteomes" id="UP001626550"/>
    </source>
</evidence>
<keyword evidence="2" id="KW-0677">Repeat</keyword>
<dbReference type="PANTHER" id="PTHR38537:SF8">
    <property type="entry name" value="FILAMIN-A"/>
    <property type="match status" value="1"/>
</dbReference>
<dbReference type="Gene3D" id="2.60.40.10">
    <property type="entry name" value="Immunoglobulins"/>
    <property type="match status" value="3"/>
</dbReference>
<feature type="repeat" description="Filamin" evidence="3">
    <location>
        <begin position="145"/>
        <end position="237"/>
    </location>
</feature>
<accession>A0ABD2PJF7</accession>
<organism evidence="4 5">
    <name type="scientific">Cichlidogyrus casuarinus</name>
    <dbReference type="NCBI Taxonomy" id="1844966"/>
    <lineage>
        <taxon>Eukaryota</taxon>
        <taxon>Metazoa</taxon>
        <taxon>Spiralia</taxon>
        <taxon>Lophotrochozoa</taxon>
        <taxon>Platyhelminthes</taxon>
        <taxon>Monogenea</taxon>
        <taxon>Monopisthocotylea</taxon>
        <taxon>Dactylogyridea</taxon>
        <taxon>Ancyrocephalidae</taxon>
        <taxon>Cichlidogyrus</taxon>
    </lineage>
</organism>
<dbReference type="PANTHER" id="PTHR38537">
    <property type="entry name" value="JITTERBUG, ISOFORM N"/>
    <property type="match status" value="1"/>
</dbReference>
<comment type="caution">
    <text evidence="4">The sequence shown here is derived from an EMBL/GenBank/DDBJ whole genome shotgun (WGS) entry which is preliminary data.</text>
</comment>
<reference evidence="4 5" key="1">
    <citation type="submission" date="2024-11" db="EMBL/GenBank/DDBJ databases">
        <title>Adaptive evolution of stress response genes in parasites aligns with host niche diversity.</title>
        <authorList>
            <person name="Hahn C."/>
            <person name="Resl P."/>
        </authorList>
    </citation>
    <scope>NUCLEOTIDE SEQUENCE [LARGE SCALE GENOMIC DNA]</scope>
    <source>
        <strain evidence="4">EGGRZ-B1_66</strain>
        <tissue evidence="4">Body</tissue>
    </source>
</reference>
<dbReference type="EMBL" id="JBJKFK010008081">
    <property type="protein sequence ID" value="KAL3307180.1"/>
    <property type="molecule type" value="Genomic_DNA"/>
</dbReference>
<keyword evidence="5" id="KW-1185">Reference proteome</keyword>
<sequence length="305" mass="33215">GLSLAIEGPSRADIFCHDNKNGTCEVSYMPMMPGEYQISIKFLDRHIAGSPFTARVAGTAQGAHQFVMGTTSEVPLRISETDMFSLAATVRSPSGREQPCMFKRMANGHLGITFTPREVGDHLVNVMRSGRHIANSPFKIFVGESELGNAGKVHVHGPGLRQGMTNQNCQFTVDTRNAGYGGLSLSIEGPSKAEIECHDNHDGTCLVTYRPTEPGTYIIHAKYADEHVNGSPFAVHIEGESSSRTMEHIHRRRELADVTHVGSQCELSLKIPGVNCSELQANVTSPSAICERCDIMDHGFSNYSI</sequence>
<dbReference type="Proteomes" id="UP001626550">
    <property type="component" value="Unassembled WGS sequence"/>
</dbReference>
<evidence type="ECO:0000256" key="1">
    <source>
        <dbReference type="ARBA" id="ARBA00009238"/>
    </source>
</evidence>
<feature type="non-terminal residue" evidence="4">
    <location>
        <position position="1"/>
    </location>
</feature>
<dbReference type="InterPro" id="IPR001298">
    <property type="entry name" value="Filamin/ABP280_rpt"/>
</dbReference>
<gene>
    <name evidence="4" type="ORF">Ciccas_014313</name>
</gene>
<feature type="non-terminal residue" evidence="4">
    <location>
        <position position="305"/>
    </location>
</feature>
<evidence type="ECO:0000256" key="3">
    <source>
        <dbReference type="PROSITE-ProRule" id="PRU00087"/>
    </source>
</evidence>
<dbReference type="InterPro" id="IPR013783">
    <property type="entry name" value="Ig-like_fold"/>
</dbReference>
<dbReference type="Pfam" id="PF00630">
    <property type="entry name" value="Filamin"/>
    <property type="match status" value="3"/>
</dbReference>
<feature type="repeat" description="Filamin" evidence="3">
    <location>
        <begin position="1"/>
        <end position="56"/>
    </location>
</feature>
<dbReference type="InterPro" id="IPR014756">
    <property type="entry name" value="Ig_E-set"/>
</dbReference>
<proteinExistence type="inferred from homology"/>
<comment type="similarity">
    <text evidence="1">Belongs to the filamin family.</text>
</comment>